<comment type="caution">
    <text evidence="1">The sequence shown here is derived from an EMBL/GenBank/DDBJ whole genome shotgun (WGS) entry which is preliminary data.</text>
</comment>
<dbReference type="Proteomes" id="UP000271974">
    <property type="component" value="Unassembled WGS sequence"/>
</dbReference>
<accession>A0A3S1BWB3</accession>
<gene>
    <name evidence="1" type="ORF">EGW08_015694</name>
</gene>
<reference evidence="1 2" key="1">
    <citation type="submission" date="2019-01" db="EMBL/GenBank/DDBJ databases">
        <title>A draft genome assembly of the solar-powered sea slug Elysia chlorotica.</title>
        <authorList>
            <person name="Cai H."/>
            <person name="Li Q."/>
            <person name="Fang X."/>
            <person name="Li J."/>
            <person name="Curtis N.E."/>
            <person name="Altenburger A."/>
            <person name="Shibata T."/>
            <person name="Feng M."/>
            <person name="Maeda T."/>
            <person name="Schwartz J.A."/>
            <person name="Shigenobu S."/>
            <person name="Lundholm N."/>
            <person name="Nishiyama T."/>
            <person name="Yang H."/>
            <person name="Hasebe M."/>
            <person name="Li S."/>
            <person name="Pierce S.K."/>
            <person name="Wang J."/>
        </authorList>
    </citation>
    <scope>NUCLEOTIDE SEQUENCE [LARGE SCALE GENOMIC DNA]</scope>
    <source>
        <strain evidence="1">EC2010</strain>
        <tissue evidence="1">Whole organism of an adult</tissue>
    </source>
</reference>
<proteinExistence type="predicted"/>
<dbReference type="EMBL" id="RQTK01000654">
    <property type="protein sequence ID" value="RUS76539.1"/>
    <property type="molecule type" value="Genomic_DNA"/>
</dbReference>
<evidence type="ECO:0000313" key="2">
    <source>
        <dbReference type="Proteomes" id="UP000271974"/>
    </source>
</evidence>
<dbReference type="OrthoDB" id="10476721at2759"/>
<name>A0A3S1BWB3_ELYCH</name>
<evidence type="ECO:0000313" key="1">
    <source>
        <dbReference type="EMBL" id="RUS76539.1"/>
    </source>
</evidence>
<dbReference type="AlphaFoldDB" id="A0A3S1BWB3"/>
<keyword evidence="2" id="KW-1185">Reference proteome</keyword>
<protein>
    <submittedName>
        <fullName evidence="1">Uncharacterized protein</fullName>
    </submittedName>
</protein>
<sequence>MTAYRYTGAQSGTYRMGCESAAMCKKQDEYASYFSKRGLETTSEETALDSNESQASNKSKRYIDDPLVICLSCCKYPFCNNHENCVTNEKAPPPRTTTMP</sequence>
<organism evidence="1 2">
    <name type="scientific">Elysia chlorotica</name>
    <name type="common">Eastern emerald elysia</name>
    <name type="synonym">Sea slug</name>
    <dbReference type="NCBI Taxonomy" id="188477"/>
    <lineage>
        <taxon>Eukaryota</taxon>
        <taxon>Metazoa</taxon>
        <taxon>Spiralia</taxon>
        <taxon>Lophotrochozoa</taxon>
        <taxon>Mollusca</taxon>
        <taxon>Gastropoda</taxon>
        <taxon>Heterobranchia</taxon>
        <taxon>Euthyneura</taxon>
        <taxon>Panpulmonata</taxon>
        <taxon>Sacoglossa</taxon>
        <taxon>Placobranchoidea</taxon>
        <taxon>Plakobranchidae</taxon>
        <taxon>Elysia</taxon>
    </lineage>
</organism>